<evidence type="ECO:0000313" key="1">
    <source>
        <dbReference type="EMBL" id="CAH3028107.1"/>
    </source>
</evidence>
<dbReference type="SUPFAM" id="SSF53098">
    <property type="entry name" value="Ribonuclease H-like"/>
    <property type="match status" value="1"/>
</dbReference>
<gene>
    <name evidence="1" type="ORF">PEVE_00033181</name>
</gene>
<name>A0ABN8MHX6_9CNID</name>
<dbReference type="InterPro" id="IPR043502">
    <property type="entry name" value="DNA/RNA_pol_sf"/>
</dbReference>
<proteinExistence type="predicted"/>
<dbReference type="InterPro" id="IPR012337">
    <property type="entry name" value="RNaseH-like_sf"/>
</dbReference>
<evidence type="ECO:0000313" key="2">
    <source>
        <dbReference type="Proteomes" id="UP001159427"/>
    </source>
</evidence>
<dbReference type="Proteomes" id="UP001159427">
    <property type="component" value="Unassembled WGS sequence"/>
</dbReference>
<reference evidence="1 2" key="1">
    <citation type="submission" date="2022-05" db="EMBL/GenBank/DDBJ databases">
        <authorList>
            <consortium name="Genoscope - CEA"/>
            <person name="William W."/>
        </authorList>
    </citation>
    <scope>NUCLEOTIDE SEQUENCE [LARGE SCALE GENOMIC DNA]</scope>
</reference>
<dbReference type="EMBL" id="CALNXI010000491">
    <property type="protein sequence ID" value="CAH3028107.1"/>
    <property type="molecule type" value="Genomic_DNA"/>
</dbReference>
<evidence type="ECO:0008006" key="3">
    <source>
        <dbReference type="Google" id="ProtNLM"/>
    </source>
</evidence>
<organism evidence="1 2">
    <name type="scientific">Porites evermanni</name>
    <dbReference type="NCBI Taxonomy" id="104178"/>
    <lineage>
        <taxon>Eukaryota</taxon>
        <taxon>Metazoa</taxon>
        <taxon>Cnidaria</taxon>
        <taxon>Anthozoa</taxon>
        <taxon>Hexacorallia</taxon>
        <taxon>Scleractinia</taxon>
        <taxon>Fungiina</taxon>
        <taxon>Poritidae</taxon>
        <taxon>Porites</taxon>
    </lineage>
</organism>
<accession>A0ABN8MHX6</accession>
<dbReference type="Gene3D" id="3.90.1600.10">
    <property type="entry name" value="Palm domain of DNA polymerase"/>
    <property type="match status" value="1"/>
</dbReference>
<comment type="caution">
    <text evidence="1">The sequence shown here is derived from an EMBL/GenBank/DDBJ whole genome shotgun (WGS) entry which is preliminary data.</text>
</comment>
<dbReference type="PANTHER" id="PTHR31511:SF12">
    <property type="entry name" value="RHO TERMINATION FACTOR N-TERMINAL DOMAIN-CONTAINING PROTEIN"/>
    <property type="match status" value="1"/>
</dbReference>
<dbReference type="InterPro" id="IPR023211">
    <property type="entry name" value="DNA_pol_palm_dom_sf"/>
</dbReference>
<dbReference type="PANTHER" id="PTHR31511">
    <property type="entry name" value="PROTEIN CBG23764"/>
    <property type="match status" value="1"/>
</dbReference>
<protein>
    <recommendedName>
        <fullName evidence="3">DNA-directed DNA polymerase</fullName>
    </recommendedName>
</protein>
<keyword evidence="2" id="KW-1185">Reference proteome</keyword>
<dbReference type="SUPFAM" id="SSF54060">
    <property type="entry name" value="His-Me finger endonucleases"/>
    <property type="match status" value="1"/>
</dbReference>
<dbReference type="SUPFAM" id="SSF56672">
    <property type="entry name" value="DNA/RNA polymerases"/>
    <property type="match status" value="1"/>
</dbReference>
<sequence length="1211" mass="143368">MAEKSLITDKDYKSLSLAELKKILNQKKQLIKDNYKELTEKERIIHDIRKVDKLNEKIKKGVNIKKEWKKKLKPKKIKSFDEYFQECIKNKEIPEDTPPYFREALERAIKEHNQGVVKEKSALDEFAKKHIIKGEPGITPLEFFGNKITILKDFIRNHRNIKVKFVLVCMMEKEEFDDKHIIKIQDKAYFHSDTYINLKSTDVKDLLKKIISNITEKINIYQQNGSGWYFKEVIQLEIHTVKFSPMKGSSYIPLPDWIMRKKAIVSIRNKDSKCFLWSILRYLHPREKNDCRLKDLEQYEHELNIPKGFTFPVKIRDITKFESINPDLPEEDEDIAKIFVEKLTEATRGIYNDFYRKPKSLILTQEEQKSFDKSEYCHICNKELLEDKVRDHCHFTSQYRGAAHNSCNLNCRKPLVLPVIFHNLQGYDAHLFIKQLASLPGDLNCIPSTEEKYISFSKKIKVDEYRSKKTGQMMSLYFEIRFIDSFKFLQTSLANLVSNLQPDDFHNTKREFKKNVDLLTRKGVYPYDYVSSLEKLSETQLPPKEEFYSKLNDEDITEDDYQHAINVWNTFKCKSLRDYHDLYLKSDVLLLSDVFENFRKTCLKHYKLDPAHYYTSPGLAWDACLKETGQELQLLHDYDMLMMIEKGIRGGITHISKRYAEANNKYMKTYNPDEETSFIQYLDANNLYGWAMSQNLPTHGFKWMRNLTKESLMEILEKTNHSMSNRGRKGYIFEVDLVYPKHLWETHNDYPLAPEKMIVNGVEKLICHFKKRKNYVVHYRNLRQYLEMGMRITAVHRGISFYQSPWMEPYIRKNTELRKTSANSFEKDFFKLMNNSVFGKTIENIRKRQNIELVDNCKKAAKLTSRPNFDRATIFDKNLIAVHMKKTEVYFDKPVYVGQAILDLSKTLMFDFHYNYIRKKYKNKAELLFTDTDSLMYQIYTDDFYKDISRDIKKKFDTSDYPPNHESGILTGVNKKVIGMFKDEVAGKQITCFVGLRPKLYSFKIEEDKEVRKCKGIKKNVVKKKLDFDDYVQCLFLVKKYLGILGDYSINSSDESNLKAKCCACENRTSFTIDCGYKICDECGVANGHVLGFYDNKDFDRLHYRKKSVYQRKYYYEKKVNKISKRINLTNEQKNELYSKLMEIDNHVMEILNKEYNRKRMISIKYLIKKLLDEMGGESSKASKLIYLKISPQTLNNYENWWDSYKSLKTG</sequence>
<dbReference type="InterPro" id="IPR044925">
    <property type="entry name" value="His-Me_finger_sf"/>
</dbReference>